<evidence type="ECO:0000256" key="1">
    <source>
        <dbReference type="ARBA" id="ARBA00012647"/>
    </source>
</evidence>
<keyword evidence="2" id="KW-0862">Zinc</keyword>
<protein>
    <recommendedName>
        <fullName evidence="1">alkaline phosphatase</fullName>
        <ecNumber evidence="1">3.1.3.1</ecNumber>
    </recommendedName>
</protein>
<dbReference type="InterPro" id="IPR001952">
    <property type="entry name" value="Alkaline_phosphatase"/>
</dbReference>
<evidence type="ECO:0000313" key="4">
    <source>
        <dbReference type="EMBL" id="KAG1282035.1"/>
    </source>
</evidence>
<keyword evidence="2" id="KW-0479">Metal-binding</keyword>
<evidence type="ECO:0000313" key="5">
    <source>
        <dbReference type="Proteomes" id="UP000716291"/>
    </source>
</evidence>
<feature type="binding site" evidence="2">
    <location>
        <position position="13"/>
    </location>
    <ligand>
        <name>Zn(2+)</name>
        <dbReference type="ChEBI" id="CHEBI:29105"/>
        <label>2</label>
    </ligand>
</feature>
<accession>A0A9P7BJT8</accession>
<proteinExistence type="predicted"/>
<evidence type="ECO:0000256" key="3">
    <source>
        <dbReference type="SAM" id="MobiDB-lite"/>
    </source>
</evidence>
<dbReference type="EMBL" id="JAANQT010008347">
    <property type="protein sequence ID" value="KAG1282035.1"/>
    <property type="molecule type" value="Genomic_DNA"/>
</dbReference>
<reference evidence="4" key="1">
    <citation type="journal article" date="2020" name="Microb. Genom.">
        <title>Genetic diversity of clinical and environmental Mucorales isolates obtained from an investigation of mucormycosis cases among solid organ transplant recipients.</title>
        <authorList>
            <person name="Nguyen M.H."/>
            <person name="Kaul D."/>
            <person name="Muto C."/>
            <person name="Cheng S.J."/>
            <person name="Richter R.A."/>
            <person name="Bruno V.M."/>
            <person name="Liu G."/>
            <person name="Beyhan S."/>
            <person name="Sundermann A.J."/>
            <person name="Mounaud S."/>
            <person name="Pasculle A.W."/>
            <person name="Nierman W.C."/>
            <person name="Driscoll E."/>
            <person name="Cumbie R."/>
            <person name="Clancy C.J."/>
            <person name="Dupont C.L."/>
        </authorList>
    </citation>
    <scope>NUCLEOTIDE SEQUENCE</scope>
    <source>
        <strain evidence="4">GL11</strain>
    </source>
</reference>
<comment type="cofactor">
    <cofactor evidence="2">
        <name>Zn(2+)</name>
        <dbReference type="ChEBI" id="CHEBI:29105"/>
    </cofactor>
    <text evidence="2">Binds 2 Zn(2+) ions.</text>
</comment>
<gene>
    <name evidence="4" type="ORF">G6F64_014433</name>
</gene>
<evidence type="ECO:0000256" key="2">
    <source>
        <dbReference type="PIRSR" id="PIRSR601952-2"/>
    </source>
</evidence>
<dbReference type="AlphaFoldDB" id="A0A9P7BJT8"/>
<dbReference type="Gene3D" id="3.40.720.10">
    <property type="entry name" value="Alkaline Phosphatase, subunit A"/>
    <property type="match status" value="1"/>
</dbReference>
<sequence>MQEALVPMKSESHGGEDVGIWARGPGSKAIRGTLEQNAIYHMIVQATPALRERLCQAGTCDDKGVPVQLPAPTAFERKAEAK</sequence>
<dbReference type="Proteomes" id="UP000716291">
    <property type="component" value="Unassembled WGS sequence"/>
</dbReference>
<feature type="region of interest" description="Disordered" evidence="3">
    <location>
        <begin position="1"/>
        <end position="22"/>
    </location>
</feature>
<comment type="caution">
    <text evidence="4">The sequence shown here is derived from an EMBL/GenBank/DDBJ whole genome shotgun (WGS) entry which is preliminary data.</text>
</comment>
<dbReference type="SUPFAM" id="SSF53649">
    <property type="entry name" value="Alkaline phosphatase-like"/>
    <property type="match status" value="1"/>
</dbReference>
<keyword evidence="5" id="KW-1185">Reference proteome</keyword>
<dbReference type="GO" id="GO:0004035">
    <property type="term" value="F:alkaline phosphatase activity"/>
    <property type="evidence" value="ECO:0007669"/>
    <property type="project" value="UniProtKB-EC"/>
</dbReference>
<dbReference type="InterPro" id="IPR017850">
    <property type="entry name" value="Alkaline_phosphatase_core_sf"/>
</dbReference>
<dbReference type="Pfam" id="PF00245">
    <property type="entry name" value="Alk_phosphatase"/>
    <property type="match status" value="1"/>
</dbReference>
<dbReference type="EC" id="3.1.3.1" evidence="1"/>
<dbReference type="GO" id="GO:0046872">
    <property type="term" value="F:metal ion binding"/>
    <property type="evidence" value="ECO:0007669"/>
    <property type="project" value="UniProtKB-KW"/>
</dbReference>
<name>A0A9P7BJT8_RHIOR</name>
<organism evidence="4 5">
    <name type="scientific">Rhizopus oryzae</name>
    <name type="common">Mucormycosis agent</name>
    <name type="synonym">Rhizopus arrhizus var. delemar</name>
    <dbReference type="NCBI Taxonomy" id="64495"/>
    <lineage>
        <taxon>Eukaryota</taxon>
        <taxon>Fungi</taxon>
        <taxon>Fungi incertae sedis</taxon>
        <taxon>Mucoromycota</taxon>
        <taxon>Mucoromycotina</taxon>
        <taxon>Mucoromycetes</taxon>
        <taxon>Mucorales</taxon>
        <taxon>Mucorineae</taxon>
        <taxon>Rhizopodaceae</taxon>
        <taxon>Rhizopus</taxon>
    </lineage>
</organism>